<dbReference type="InterPro" id="IPR041657">
    <property type="entry name" value="HTH_17"/>
</dbReference>
<proteinExistence type="predicted"/>
<accession>A0A1I5HHM5</accession>
<dbReference type="STRING" id="1527.SAMN04489757_12947"/>
<dbReference type="OrthoDB" id="9799038at2"/>
<evidence type="ECO:0000313" key="3">
    <source>
        <dbReference type="Proteomes" id="UP000198806"/>
    </source>
</evidence>
<keyword evidence="3" id="KW-1185">Reference proteome</keyword>
<reference evidence="2 3" key="1">
    <citation type="submission" date="2016-10" db="EMBL/GenBank/DDBJ databases">
        <authorList>
            <person name="de Groot N.N."/>
        </authorList>
    </citation>
    <scope>NUCLEOTIDE SEQUENCE [LARGE SCALE GENOMIC DNA]</scope>
    <source>
        <strain evidence="2 3">DSM 1283</strain>
    </source>
</reference>
<dbReference type="AlphaFoldDB" id="A0A1I5HHM5"/>
<name>A0A1I5HHM5_9FIRM</name>
<dbReference type="EMBL" id="FOWD01000029">
    <property type="protein sequence ID" value="SFO47351.1"/>
    <property type="molecule type" value="Genomic_DNA"/>
</dbReference>
<dbReference type="Proteomes" id="UP000198806">
    <property type="component" value="Unassembled WGS sequence"/>
</dbReference>
<sequence length="73" mass="8233">MLEGYVTVQEIAKKWGVSPRTVQHMCVQGKIKGVAKFGRSWAIPQDAPKPTDNRMKSGKYVNWRKNLGGESKE</sequence>
<dbReference type="SUPFAM" id="SSF46955">
    <property type="entry name" value="Putative DNA-binding domain"/>
    <property type="match status" value="1"/>
</dbReference>
<evidence type="ECO:0000313" key="2">
    <source>
        <dbReference type="EMBL" id="SFO47351.1"/>
    </source>
</evidence>
<dbReference type="InterPro" id="IPR009061">
    <property type="entry name" value="DNA-bd_dom_put_sf"/>
</dbReference>
<dbReference type="Pfam" id="PF12728">
    <property type="entry name" value="HTH_17"/>
    <property type="match status" value="1"/>
</dbReference>
<feature type="domain" description="Helix-turn-helix" evidence="1">
    <location>
        <begin position="5"/>
        <end position="46"/>
    </location>
</feature>
<evidence type="ECO:0000259" key="1">
    <source>
        <dbReference type="Pfam" id="PF12728"/>
    </source>
</evidence>
<organism evidence="2 3">
    <name type="scientific">Anaerocolumna aminovalerica</name>
    <dbReference type="NCBI Taxonomy" id="1527"/>
    <lineage>
        <taxon>Bacteria</taxon>
        <taxon>Bacillati</taxon>
        <taxon>Bacillota</taxon>
        <taxon>Clostridia</taxon>
        <taxon>Lachnospirales</taxon>
        <taxon>Lachnospiraceae</taxon>
        <taxon>Anaerocolumna</taxon>
    </lineage>
</organism>
<gene>
    <name evidence="2" type="ORF">SAMN04489757_12947</name>
</gene>
<protein>
    <submittedName>
        <fullName evidence="2">DNA binding domain-containing protein, excisionase family</fullName>
    </submittedName>
</protein>